<evidence type="ECO:0000313" key="2">
    <source>
        <dbReference type="EMBL" id="BCL25748.1"/>
    </source>
</evidence>
<dbReference type="AlphaFoldDB" id="A0A7G1NR73"/>
<feature type="domain" description="DUF6895" evidence="1">
    <location>
        <begin position="13"/>
        <end position="290"/>
    </location>
</feature>
<evidence type="ECO:0000259" key="1">
    <source>
        <dbReference type="Pfam" id="PF21836"/>
    </source>
</evidence>
<organism evidence="2 3">
    <name type="scientific">Streptomyces aurantiacus</name>
    <dbReference type="NCBI Taxonomy" id="47760"/>
    <lineage>
        <taxon>Bacteria</taxon>
        <taxon>Bacillati</taxon>
        <taxon>Actinomycetota</taxon>
        <taxon>Actinomycetes</taxon>
        <taxon>Kitasatosporales</taxon>
        <taxon>Streptomycetaceae</taxon>
        <taxon>Streptomyces</taxon>
        <taxon>Streptomyces aurantiacus group</taxon>
    </lineage>
</organism>
<dbReference type="Proteomes" id="UP000516444">
    <property type="component" value="Chromosome"/>
</dbReference>
<dbReference type="OrthoDB" id="3685015at2"/>
<dbReference type="RefSeq" id="WP_055510709.1">
    <property type="nucleotide sequence ID" value="NZ_AP023440.1"/>
</dbReference>
<dbReference type="KEGG" id="sgm:GCM10017557_06070"/>
<proteinExistence type="predicted"/>
<gene>
    <name evidence="2" type="ORF">GCM10017557_06070</name>
</gene>
<sequence length="306" mass="34411">MTSTRLIHTVGTGALEWLHAHRDGFRLEQDVDPEVGFLERFKPVGELAIICKVLFREGVAGSRQAQLARQLLDHAWRDTLDGGRMLVRGHRIEPLSPIPFEVYLPFRELGYSRPEIEQALLLNHRLESFAAYEVPPARRLGLSAFQRRFGLAPRPPESELVGTTWLGRTPEPWTVEGHIAYDVTHTVFHLTDWGERPDGIPDRLAGYLATWLPVWLDDWLDLARWDLLGELLVVDACLPRPTLDERAWEGFAAAQQPDGAMPAVRTMPQGDAEELFDLVYHPTLVAAFASVLATSRALTQLVHAPA</sequence>
<protein>
    <recommendedName>
        <fullName evidence="1">DUF6895 domain-containing protein</fullName>
    </recommendedName>
</protein>
<name>A0A7G1NR73_9ACTN</name>
<keyword evidence="3" id="KW-1185">Reference proteome</keyword>
<dbReference type="InterPro" id="IPR054190">
    <property type="entry name" value="DUF6895"/>
</dbReference>
<reference evidence="2 3" key="1">
    <citation type="journal article" date="2014" name="Int. J. Syst. Evol. Microbiol.">
        <title>Complete genome sequence of Corynebacterium casei LMG S-19264T (=DSM 44701T), isolated from a smear-ripened cheese.</title>
        <authorList>
            <consortium name="US DOE Joint Genome Institute (JGI-PGF)"/>
            <person name="Walter F."/>
            <person name="Albersmeier A."/>
            <person name="Kalinowski J."/>
            <person name="Ruckert C."/>
        </authorList>
    </citation>
    <scope>NUCLEOTIDE SEQUENCE [LARGE SCALE GENOMIC DNA]</scope>
    <source>
        <strain evidence="2 3">JCM 4677</strain>
    </source>
</reference>
<dbReference type="Pfam" id="PF21836">
    <property type="entry name" value="DUF6895"/>
    <property type="match status" value="1"/>
</dbReference>
<accession>A0A7G1NR73</accession>
<dbReference type="EMBL" id="AP023440">
    <property type="protein sequence ID" value="BCL25748.1"/>
    <property type="molecule type" value="Genomic_DNA"/>
</dbReference>
<evidence type="ECO:0000313" key="3">
    <source>
        <dbReference type="Proteomes" id="UP000516444"/>
    </source>
</evidence>